<protein>
    <recommendedName>
        <fullName evidence="6">Reticulon-like protein</fullName>
    </recommendedName>
</protein>
<evidence type="ECO:0000256" key="5">
    <source>
        <dbReference type="ARBA" id="ARBA00023136"/>
    </source>
</evidence>
<accession>A0A2U1QFV6</accession>
<evidence type="ECO:0000256" key="1">
    <source>
        <dbReference type="ARBA" id="ARBA00004477"/>
    </source>
</evidence>
<dbReference type="GO" id="GO:0009617">
    <property type="term" value="P:response to bacterium"/>
    <property type="evidence" value="ECO:0007669"/>
    <property type="project" value="InterPro"/>
</dbReference>
<comment type="subcellular location">
    <subcellularLocation>
        <location evidence="1 6">Endoplasmic reticulum membrane</location>
        <topology evidence="1 6">Multi-pass membrane protein</topology>
    </subcellularLocation>
</comment>
<keyword evidence="8" id="KW-0150">Chloroplast</keyword>
<dbReference type="OrthoDB" id="567788at2759"/>
<keyword evidence="4 6" id="KW-1133">Transmembrane helix</keyword>
<name>A0A2U1QFV6_ARTAN</name>
<evidence type="ECO:0000256" key="2">
    <source>
        <dbReference type="ARBA" id="ARBA00022692"/>
    </source>
</evidence>
<evidence type="ECO:0000313" key="8">
    <source>
        <dbReference type="EMBL" id="PWA96882.1"/>
    </source>
</evidence>
<dbReference type="Pfam" id="PF02453">
    <property type="entry name" value="Reticulon"/>
    <property type="match status" value="1"/>
</dbReference>
<geneLocation type="chloroplast" evidence="8"/>
<keyword evidence="3 6" id="KW-0256">Endoplasmic reticulum</keyword>
<dbReference type="STRING" id="35608.A0A2U1QFV6"/>
<sequence length="219" mass="25443">MPIYTSESEDSHDPNSLSAKFFGREKPLYYVLGGGQVADLLLWRNKTFSAAVLAAVTMIWFLFEVVEYNFVSLVCHITILVMLMVFITYTVAKFADWDLPDIHEITIQETAFRWLYRKVNWVLLRFYEISSGENFMEFFLVIAGLWMTSVIGNYFSSLNLLFFGALCLGTLPALYEQYETEVNHLILKGSKDARKVFKRFDAEVLNKIPRGRVKEKKRK</sequence>
<feature type="transmembrane region" description="Helical" evidence="6">
    <location>
        <begin position="70"/>
        <end position="92"/>
    </location>
</feature>
<dbReference type="AlphaFoldDB" id="A0A2U1QFV6"/>
<dbReference type="PROSITE" id="PS50845">
    <property type="entry name" value="RETICULON"/>
    <property type="match status" value="1"/>
</dbReference>
<dbReference type="GO" id="GO:0005789">
    <property type="term" value="C:endoplasmic reticulum membrane"/>
    <property type="evidence" value="ECO:0007669"/>
    <property type="project" value="UniProtKB-SubCell"/>
</dbReference>
<dbReference type="Proteomes" id="UP000245207">
    <property type="component" value="Unassembled WGS sequence"/>
</dbReference>
<evidence type="ECO:0000256" key="4">
    <source>
        <dbReference type="ARBA" id="ARBA00022989"/>
    </source>
</evidence>
<evidence type="ECO:0000259" key="7">
    <source>
        <dbReference type="PROSITE" id="PS50845"/>
    </source>
</evidence>
<dbReference type="PANTHER" id="PTHR10994">
    <property type="entry name" value="RETICULON"/>
    <property type="match status" value="1"/>
</dbReference>
<gene>
    <name evidence="8" type="ORF">CTI12_AA035490</name>
</gene>
<keyword evidence="5 6" id="KW-0472">Membrane</keyword>
<dbReference type="PANTHER" id="PTHR10994:SF157">
    <property type="entry name" value="RETICULON-LIKE PROTEIN B14"/>
    <property type="match status" value="1"/>
</dbReference>
<keyword evidence="2 6" id="KW-0812">Transmembrane</keyword>
<dbReference type="EMBL" id="PKPP01000155">
    <property type="protein sequence ID" value="PWA96882.1"/>
    <property type="molecule type" value="Genomic_DNA"/>
</dbReference>
<organism evidence="8 9">
    <name type="scientific">Artemisia annua</name>
    <name type="common">Sweet wormwood</name>
    <dbReference type="NCBI Taxonomy" id="35608"/>
    <lineage>
        <taxon>Eukaryota</taxon>
        <taxon>Viridiplantae</taxon>
        <taxon>Streptophyta</taxon>
        <taxon>Embryophyta</taxon>
        <taxon>Tracheophyta</taxon>
        <taxon>Spermatophyta</taxon>
        <taxon>Magnoliopsida</taxon>
        <taxon>eudicotyledons</taxon>
        <taxon>Gunneridae</taxon>
        <taxon>Pentapetalae</taxon>
        <taxon>asterids</taxon>
        <taxon>campanulids</taxon>
        <taxon>Asterales</taxon>
        <taxon>Asteraceae</taxon>
        <taxon>Asteroideae</taxon>
        <taxon>Anthemideae</taxon>
        <taxon>Artemisiinae</taxon>
        <taxon>Artemisia</taxon>
    </lineage>
</organism>
<keyword evidence="9" id="KW-1185">Reference proteome</keyword>
<evidence type="ECO:0000256" key="6">
    <source>
        <dbReference type="RuleBase" id="RU363132"/>
    </source>
</evidence>
<feature type="domain" description="Reticulon" evidence="7">
    <location>
        <begin position="37"/>
        <end position="219"/>
    </location>
</feature>
<proteinExistence type="predicted"/>
<keyword evidence="8" id="KW-0934">Plastid</keyword>
<evidence type="ECO:0000256" key="3">
    <source>
        <dbReference type="ARBA" id="ARBA00022824"/>
    </source>
</evidence>
<feature type="transmembrane region" description="Helical" evidence="6">
    <location>
        <begin position="135"/>
        <end position="155"/>
    </location>
</feature>
<evidence type="ECO:0000313" key="9">
    <source>
        <dbReference type="Proteomes" id="UP000245207"/>
    </source>
</evidence>
<reference evidence="8 9" key="1">
    <citation type="journal article" date="2018" name="Mol. Plant">
        <title>The genome of Artemisia annua provides insight into the evolution of Asteraceae family and artemisinin biosynthesis.</title>
        <authorList>
            <person name="Shen Q."/>
            <person name="Zhang L."/>
            <person name="Liao Z."/>
            <person name="Wang S."/>
            <person name="Yan T."/>
            <person name="Shi P."/>
            <person name="Liu M."/>
            <person name="Fu X."/>
            <person name="Pan Q."/>
            <person name="Wang Y."/>
            <person name="Lv Z."/>
            <person name="Lu X."/>
            <person name="Zhang F."/>
            <person name="Jiang W."/>
            <person name="Ma Y."/>
            <person name="Chen M."/>
            <person name="Hao X."/>
            <person name="Li L."/>
            <person name="Tang Y."/>
            <person name="Lv G."/>
            <person name="Zhou Y."/>
            <person name="Sun X."/>
            <person name="Brodelius P.E."/>
            <person name="Rose J.K.C."/>
            <person name="Tang K."/>
        </authorList>
    </citation>
    <scope>NUCLEOTIDE SEQUENCE [LARGE SCALE GENOMIC DNA]</scope>
    <source>
        <strain evidence="9">cv. Huhao1</strain>
        <tissue evidence="8">Leaf</tissue>
    </source>
</reference>
<dbReference type="InterPro" id="IPR045064">
    <property type="entry name" value="Reticulon-like"/>
</dbReference>
<dbReference type="InterPro" id="IPR003388">
    <property type="entry name" value="Reticulon"/>
</dbReference>
<comment type="caution">
    <text evidence="8">The sequence shown here is derived from an EMBL/GenBank/DDBJ whole genome shotgun (WGS) entry which is preliminary data.</text>
</comment>
<feature type="transmembrane region" description="Helical" evidence="6">
    <location>
        <begin position="47"/>
        <end position="63"/>
    </location>
</feature>